<feature type="compositionally biased region" description="Acidic residues" evidence="1">
    <location>
        <begin position="481"/>
        <end position="531"/>
    </location>
</feature>
<protein>
    <submittedName>
        <fullName evidence="3">Predicted protein</fullName>
    </submittedName>
</protein>
<dbReference type="GO" id="GO:0004674">
    <property type="term" value="F:protein serine/threonine kinase activity"/>
    <property type="evidence" value="ECO:0007669"/>
    <property type="project" value="TreeGrafter"/>
</dbReference>
<dbReference type="Proteomes" id="UP000001876">
    <property type="component" value="Unassembled WGS sequence"/>
</dbReference>
<feature type="region of interest" description="Disordered" evidence="1">
    <location>
        <begin position="645"/>
        <end position="735"/>
    </location>
</feature>
<feature type="compositionally biased region" description="Low complexity" evidence="1">
    <location>
        <begin position="674"/>
        <end position="689"/>
    </location>
</feature>
<dbReference type="Pfam" id="PF07714">
    <property type="entry name" value="PK_Tyr_Ser-Thr"/>
    <property type="match status" value="1"/>
</dbReference>
<evidence type="ECO:0000259" key="2">
    <source>
        <dbReference type="PROSITE" id="PS50011"/>
    </source>
</evidence>
<evidence type="ECO:0000256" key="1">
    <source>
        <dbReference type="SAM" id="MobiDB-lite"/>
    </source>
</evidence>
<dbReference type="OMA" id="GFCTAYR"/>
<accession>C1N865</accession>
<dbReference type="KEGG" id="mpp:MICPUCDRAFT_53968"/>
<dbReference type="EMBL" id="GG663750">
    <property type="protein sequence ID" value="EEH51835.1"/>
    <property type="molecule type" value="Genomic_DNA"/>
</dbReference>
<dbReference type="STRING" id="564608.C1N865"/>
<dbReference type="InterPro" id="IPR051681">
    <property type="entry name" value="Ser/Thr_Kinases-Pseudokinases"/>
</dbReference>
<keyword evidence="4" id="KW-1185">Reference proteome</keyword>
<dbReference type="SMART" id="SM00220">
    <property type="entry name" value="S_TKc"/>
    <property type="match status" value="1"/>
</dbReference>
<dbReference type="SUPFAM" id="SSF56112">
    <property type="entry name" value="Protein kinase-like (PK-like)"/>
    <property type="match status" value="1"/>
</dbReference>
<feature type="compositionally biased region" description="Acidic residues" evidence="1">
    <location>
        <begin position="708"/>
        <end position="721"/>
    </location>
</feature>
<evidence type="ECO:0000313" key="4">
    <source>
        <dbReference type="Proteomes" id="UP000001876"/>
    </source>
</evidence>
<organism evidence="4">
    <name type="scientific">Micromonas pusilla (strain CCMP1545)</name>
    <name type="common">Picoplanktonic green alga</name>
    <dbReference type="NCBI Taxonomy" id="564608"/>
    <lineage>
        <taxon>Eukaryota</taxon>
        <taxon>Viridiplantae</taxon>
        <taxon>Chlorophyta</taxon>
        <taxon>Mamiellophyceae</taxon>
        <taxon>Mamiellales</taxon>
        <taxon>Mamiellaceae</taxon>
        <taxon>Micromonas</taxon>
    </lineage>
</organism>
<reference evidence="3 4" key="1">
    <citation type="journal article" date="2009" name="Science">
        <title>Green evolution and dynamic adaptations revealed by genomes of the marine picoeukaryotes Micromonas.</title>
        <authorList>
            <person name="Worden A.Z."/>
            <person name="Lee J.H."/>
            <person name="Mock T."/>
            <person name="Rouze P."/>
            <person name="Simmons M.P."/>
            <person name="Aerts A.L."/>
            <person name="Allen A.E."/>
            <person name="Cuvelier M.L."/>
            <person name="Derelle E."/>
            <person name="Everett M.V."/>
            <person name="Foulon E."/>
            <person name="Grimwood J."/>
            <person name="Gundlach H."/>
            <person name="Henrissat B."/>
            <person name="Napoli C."/>
            <person name="McDonald S.M."/>
            <person name="Parker M.S."/>
            <person name="Rombauts S."/>
            <person name="Salamov A."/>
            <person name="Von Dassow P."/>
            <person name="Badger J.H."/>
            <person name="Coutinho P.M."/>
            <person name="Demir E."/>
            <person name="Dubchak I."/>
            <person name="Gentemann C."/>
            <person name="Eikrem W."/>
            <person name="Gready J.E."/>
            <person name="John U."/>
            <person name="Lanier W."/>
            <person name="Lindquist E.A."/>
            <person name="Lucas S."/>
            <person name="Mayer K.F."/>
            <person name="Moreau H."/>
            <person name="Not F."/>
            <person name="Otillar R."/>
            <person name="Panaud O."/>
            <person name="Pangilinan J."/>
            <person name="Paulsen I."/>
            <person name="Piegu B."/>
            <person name="Poliakov A."/>
            <person name="Robbens S."/>
            <person name="Schmutz J."/>
            <person name="Toulza E."/>
            <person name="Wyss T."/>
            <person name="Zelensky A."/>
            <person name="Zhou K."/>
            <person name="Armbrust E.V."/>
            <person name="Bhattacharya D."/>
            <person name="Goodenough U.W."/>
            <person name="Van de Peer Y."/>
            <person name="Grigoriev I.V."/>
        </authorList>
    </citation>
    <scope>NUCLEOTIDE SEQUENCE [LARGE SCALE GENOMIC DNA]</scope>
    <source>
        <strain evidence="3 4">CCMP1545</strain>
    </source>
</reference>
<name>C1N865_MICPC</name>
<dbReference type="GO" id="GO:0005524">
    <property type="term" value="F:ATP binding"/>
    <property type="evidence" value="ECO:0007669"/>
    <property type="project" value="InterPro"/>
</dbReference>
<dbReference type="InterPro" id="IPR001245">
    <property type="entry name" value="Ser-Thr/Tyr_kinase_cat_dom"/>
</dbReference>
<feature type="compositionally biased region" description="Basic residues" evidence="1">
    <location>
        <begin position="881"/>
        <end position="890"/>
    </location>
</feature>
<feature type="compositionally biased region" description="Low complexity" evidence="1">
    <location>
        <begin position="853"/>
        <end position="880"/>
    </location>
</feature>
<dbReference type="RefSeq" id="XP_003064213.1">
    <property type="nucleotide sequence ID" value="XM_003064167.1"/>
</dbReference>
<dbReference type="InterPro" id="IPR000719">
    <property type="entry name" value="Prot_kinase_dom"/>
</dbReference>
<feature type="region of interest" description="Disordered" evidence="1">
    <location>
        <begin position="828"/>
        <end position="917"/>
    </location>
</feature>
<proteinExistence type="predicted"/>
<dbReference type="AlphaFoldDB" id="C1N865"/>
<dbReference type="OrthoDB" id="4062651at2759"/>
<feature type="compositionally biased region" description="Basic residues" evidence="1">
    <location>
        <begin position="659"/>
        <end position="669"/>
    </location>
</feature>
<feature type="region of interest" description="Disordered" evidence="1">
    <location>
        <begin position="422"/>
        <end position="531"/>
    </location>
</feature>
<dbReference type="PANTHER" id="PTHR44329:SF214">
    <property type="entry name" value="PROTEIN KINASE DOMAIN-CONTAINING PROTEIN"/>
    <property type="match status" value="1"/>
</dbReference>
<dbReference type="PANTHER" id="PTHR44329">
    <property type="entry name" value="SERINE/THREONINE-PROTEIN KINASE TNNI3K-RELATED"/>
    <property type="match status" value="1"/>
</dbReference>
<evidence type="ECO:0000313" key="3">
    <source>
        <dbReference type="EMBL" id="EEH51835.1"/>
    </source>
</evidence>
<dbReference type="InterPro" id="IPR011009">
    <property type="entry name" value="Kinase-like_dom_sf"/>
</dbReference>
<dbReference type="Gene3D" id="1.10.510.10">
    <property type="entry name" value="Transferase(Phosphotransferase) domain 1"/>
    <property type="match status" value="1"/>
</dbReference>
<dbReference type="PROSITE" id="PS50011">
    <property type="entry name" value="PROTEIN_KINASE_DOM"/>
    <property type="match status" value="1"/>
</dbReference>
<dbReference type="GeneID" id="9689471"/>
<feature type="domain" description="Protein kinase" evidence="2">
    <location>
        <begin position="30"/>
        <end position="362"/>
    </location>
</feature>
<feature type="compositionally biased region" description="Acidic residues" evidence="1">
    <location>
        <begin position="439"/>
        <end position="451"/>
    </location>
</feature>
<feature type="region of interest" description="Disordered" evidence="1">
    <location>
        <begin position="565"/>
        <end position="595"/>
    </location>
</feature>
<gene>
    <name evidence="3" type="ORF">MICPUCDRAFT_53968</name>
</gene>
<feature type="compositionally biased region" description="Basic residues" evidence="1">
    <location>
        <begin position="575"/>
        <end position="591"/>
    </location>
</feature>
<sequence length="1022" mass="108722">MDAAQLDECVARIAERRPDLTRFSNAEVCVKWDECLGEGGFCTAYRAEWNGRDVCARVVDTDRVSTAVSEVATVEGASFPPRSMAPDVINAFGWLPAIAARVYGYTTEHRPPSADEEAADDDAADDAAKKDSCVKRHRGCLAVITELCPHGNLEDFMVAEGAPLSPAVKLDVMLQVAEGLERLKSARVVWRDLKAKNLLVRDAKRGRTGEVVKLTVAFTDWGTAVKLPEEGKRRMTLHGPGTAGYIAPDTRGPTYDYGADMWAFLVWAASMCLRVECVVDCQLEEAIAELKLEKKLAATAGHEEKVDGVLRAFEADGKIEDGCEATYELLRTAAPWVDAALRWTTEEAVEELTAFRGDHGLVIDVSAVQERRCSTLHAARPAPPPREELPSASIDQDAMDAPATTTRRLGLAAESLRGRSAGVGLVAPTPGRRVNGADVDVDDDDDVDDEDPAVRAVKGGTAPAPAPTPRAPDPYDFDASFGDDADVTGTDLEVDEDDDVDDDVDVDDYMDEEDADVEDDVDADEDPYDSEEEIDANAARAAANAAAAKVAGAWTGKRVRKWFALVGDDTPSPPPRKRGRGRPAAKKKNQRRRGDWYEGVVVETRAVKNYDLGAYETCAFVRYDDGDEEDLVLSECAKWLVDDDAATREGGGGGARTAAAKKGKKKSKTEKKPTSAAGSRRAALGSLSSNDVAARNAATTHQKRYPWEEDQDNDQDQDDAQENTPKTPAAKAKSRLGAAADYATAAKAVVKSLSAQKNARATRGGKRTTNTGVVLPSTYCGKGRTPPLFAINAVELDGIELGCSKCRYARYGCLVCRAKAGVTETLALPAPGAGGRDADAGAGAGAGGKRKAAAAPAAAATSKRPKTSAAARAPKTPKTPKSTRKLKPSSRTRGGAAKSKALRVSPPKSAGSGFKSKAAPSESLAVALALFQVDVAGVRTKEDLASRLPHGVELGCSKCRHGWRGCGACRERAGVWLPPAASWVRRYEGYHHREGEEARFADASIASGALALPAPGDAPVRA</sequence>